<dbReference type="SUPFAM" id="SSF56112">
    <property type="entry name" value="Protein kinase-like (PK-like)"/>
    <property type="match status" value="1"/>
</dbReference>
<evidence type="ECO:0000259" key="2">
    <source>
        <dbReference type="Pfam" id="PF19802"/>
    </source>
</evidence>
<feature type="domain" description="Aminoglycoside phosphotransferase" evidence="1">
    <location>
        <begin position="29"/>
        <end position="251"/>
    </location>
</feature>
<dbReference type="InterPro" id="IPR051678">
    <property type="entry name" value="AGP_Transferase"/>
</dbReference>
<proteinExistence type="predicted"/>
<dbReference type="EC" id="2.7.-.-" evidence="3"/>
<dbReference type="InterPro" id="IPR041726">
    <property type="entry name" value="ACAD10_11_N"/>
</dbReference>
<evidence type="ECO:0000313" key="3">
    <source>
        <dbReference type="EMBL" id="SUE15863.1"/>
    </source>
</evidence>
<dbReference type="Gene3D" id="3.90.1200.10">
    <property type="match status" value="1"/>
</dbReference>
<dbReference type="Pfam" id="PF19802">
    <property type="entry name" value="DUF6285"/>
    <property type="match status" value="1"/>
</dbReference>
<dbReference type="InterPro" id="IPR002575">
    <property type="entry name" value="Aminoglycoside_PTrfase"/>
</dbReference>
<organism evidence="3 4">
    <name type="scientific">Rhodococcus gordoniae</name>
    <dbReference type="NCBI Taxonomy" id="223392"/>
    <lineage>
        <taxon>Bacteria</taxon>
        <taxon>Bacillati</taxon>
        <taxon>Actinomycetota</taxon>
        <taxon>Actinomycetes</taxon>
        <taxon>Mycobacteriales</taxon>
        <taxon>Nocardiaceae</taxon>
        <taxon>Rhodococcus</taxon>
    </lineage>
</organism>
<protein>
    <submittedName>
        <fullName evidence="3">Phosphotransferase</fullName>
        <ecNumber evidence="3">2.7.-.-</ecNumber>
    </submittedName>
</protein>
<dbReference type="RefSeq" id="WP_064062413.1">
    <property type="nucleotide sequence ID" value="NZ_LPZN01000002.1"/>
</dbReference>
<evidence type="ECO:0000259" key="1">
    <source>
        <dbReference type="Pfam" id="PF01636"/>
    </source>
</evidence>
<evidence type="ECO:0000313" key="4">
    <source>
        <dbReference type="Proteomes" id="UP000254569"/>
    </source>
</evidence>
<gene>
    <name evidence="3" type="ORF">NCTC13296_02727</name>
</gene>
<dbReference type="Proteomes" id="UP000254569">
    <property type="component" value="Unassembled WGS sequence"/>
</dbReference>
<sequence length="447" mass="48543">MGGVSGELKDELAKRLSSVLGGTWTLRRIERLTGGASRETWAFTAASDTGTVRELILRRDPPGREDTHRIAMEAASFDEAARVGVPVPDIIDRSGDEPRPGIGAYLVMSRVPGEALPQKLLRDENLADVRATLPYELGRILAKIHRMDIGAVPNLPEYDPLTFLLDEYVATGAPVPALEAAFAWLTGNRPAATGKTFVHGDFRNGNLLVDPVGVHGVLDWELAHVGDPMEDLGWLCTRAWRFGSPHPVGGFGSRDDLFRGYADESGQNPDPDVVRWWEVYGSLRWAVICRMQAAAASSGGDNTLELLAIGRRVAECEHDLLDLLGVPPYDDAETAPVADLLGTPPVEELLDAVREFVLEVGSGADAKTRYRSRVAAHVLGIAAREAAVAPAVRETYRVRLAGLGYRSETELALGVRAGRDHLDDPQVAEVIRGFAANRLKVANPKYR</sequence>
<accession>A0A379M2L7</accession>
<dbReference type="GO" id="GO:0016740">
    <property type="term" value="F:transferase activity"/>
    <property type="evidence" value="ECO:0007669"/>
    <property type="project" value="UniProtKB-KW"/>
</dbReference>
<dbReference type="InterPro" id="IPR011009">
    <property type="entry name" value="Kinase-like_dom_sf"/>
</dbReference>
<dbReference type="Pfam" id="PF01636">
    <property type="entry name" value="APH"/>
    <property type="match status" value="1"/>
</dbReference>
<dbReference type="CDD" id="cd05154">
    <property type="entry name" value="ACAD10_11_N-like"/>
    <property type="match status" value="1"/>
</dbReference>
<keyword evidence="4" id="KW-1185">Reference proteome</keyword>
<feature type="domain" description="DUF6285" evidence="2">
    <location>
        <begin position="365"/>
        <end position="446"/>
    </location>
</feature>
<dbReference type="EMBL" id="UGVI01000001">
    <property type="protein sequence ID" value="SUE15863.1"/>
    <property type="molecule type" value="Genomic_DNA"/>
</dbReference>
<name>A0A379M2L7_9NOCA</name>
<keyword evidence="3" id="KW-0808">Transferase</keyword>
<reference evidence="3 4" key="1">
    <citation type="submission" date="2018-06" db="EMBL/GenBank/DDBJ databases">
        <authorList>
            <consortium name="Pathogen Informatics"/>
            <person name="Doyle S."/>
        </authorList>
    </citation>
    <scope>NUCLEOTIDE SEQUENCE [LARGE SCALE GENOMIC DNA]</scope>
    <source>
        <strain evidence="3 4">NCTC13296</strain>
    </source>
</reference>
<dbReference type="Gene3D" id="3.30.200.20">
    <property type="entry name" value="Phosphorylase Kinase, domain 1"/>
    <property type="match status" value="1"/>
</dbReference>
<dbReference type="OrthoDB" id="3806873at2"/>
<dbReference type="PANTHER" id="PTHR21310:SF57">
    <property type="entry name" value="BLR2944 PROTEIN"/>
    <property type="match status" value="1"/>
</dbReference>
<dbReference type="PANTHER" id="PTHR21310">
    <property type="entry name" value="AMINOGLYCOSIDE PHOSPHOTRANSFERASE-RELATED-RELATED"/>
    <property type="match status" value="1"/>
</dbReference>
<dbReference type="InterPro" id="IPR046252">
    <property type="entry name" value="DUF6285"/>
</dbReference>
<dbReference type="AlphaFoldDB" id="A0A379M2L7"/>